<dbReference type="InterPro" id="IPR027461">
    <property type="entry name" value="Carboxypeptidase_A_C_sf"/>
</dbReference>
<dbReference type="InterPro" id="IPR040449">
    <property type="entry name" value="Peptidase_S66_N"/>
</dbReference>
<dbReference type="CDD" id="cd07025">
    <property type="entry name" value="Peptidase_S66"/>
    <property type="match status" value="1"/>
</dbReference>
<dbReference type="STRING" id="1121390.SAMN02746041_00438"/>
<dbReference type="PIRSF" id="PIRSF028757">
    <property type="entry name" value="LD-carboxypeptidase"/>
    <property type="match status" value="1"/>
</dbReference>
<evidence type="ECO:0000256" key="4">
    <source>
        <dbReference type="ARBA" id="ARBA00022801"/>
    </source>
</evidence>
<sequence>MIPRRSRRFSSTHKRPAALKPGMTMALVAPAGPFPSAQVETIQRLLRDEGFQVVTGRHIHTRDRYLAGPDAFRARDLLWALTDPQVDAIFTIRGGYGSSRLLTRLPLSSLGAKAKLLCGYSDITFLHAALGTLARWVTFHGPNAIEFAEDPQVLKRTLAFLQGTRPFQWALPNSVILQEGRAEGRVVGGNLTCFSHLVGTPYMPDVDGALLFLEDKAEAPYRIDRMLMHLKAAGILHRIAGLIGGTFTDCGDPDEIRMILKEYTAARPIPVVLGLPFGHGHCNDVLPLGARFILDTSRGVLACEEPPLDP</sequence>
<dbReference type="Pfam" id="PF02016">
    <property type="entry name" value="Peptidase_S66"/>
    <property type="match status" value="1"/>
</dbReference>
<dbReference type="AlphaFoldDB" id="A0A1W1X227"/>
<evidence type="ECO:0000256" key="2">
    <source>
        <dbReference type="ARBA" id="ARBA00022645"/>
    </source>
</evidence>
<evidence type="ECO:0000256" key="5">
    <source>
        <dbReference type="ARBA" id="ARBA00022825"/>
    </source>
</evidence>
<dbReference type="OrthoDB" id="9807329at2"/>
<dbReference type="InterPro" id="IPR027478">
    <property type="entry name" value="LdcA_N"/>
</dbReference>
<dbReference type="PANTHER" id="PTHR30237">
    <property type="entry name" value="MURAMOYLTETRAPEPTIDE CARBOXYPEPTIDASE"/>
    <property type="match status" value="1"/>
</dbReference>
<keyword evidence="5" id="KW-0720">Serine protease</keyword>
<dbReference type="Gene3D" id="3.40.50.10740">
    <property type="entry name" value="Class I glutamine amidotransferase-like"/>
    <property type="match status" value="1"/>
</dbReference>
<organism evidence="9 10">
    <name type="scientific">Desulfacinum hydrothermale DSM 13146</name>
    <dbReference type="NCBI Taxonomy" id="1121390"/>
    <lineage>
        <taxon>Bacteria</taxon>
        <taxon>Pseudomonadati</taxon>
        <taxon>Thermodesulfobacteriota</taxon>
        <taxon>Syntrophobacteria</taxon>
        <taxon>Syntrophobacterales</taxon>
        <taxon>Syntrophobacteraceae</taxon>
        <taxon>Desulfacinum</taxon>
    </lineage>
</organism>
<dbReference type="InterPro" id="IPR040921">
    <property type="entry name" value="Peptidase_S66C"/>
</dbReference>
<evidence type="ECO:0000259" key="7">
    <source>
        <dbReference type="Pfam" id="PF02016"/>
    </source>
</evidence>
<comment type="similarity">
    <text evidence="1">Belongs to the peptidase S66 family.</text>
</comment>
<dbReference type="PANTHER" id="PTHR30237:SF2">
    <property type="entry name" value="MUREIN TETRAPEPTIDE CARBOXYPEPTIDASE"/>
    <property type="match status" value="1"/>
</dbReference>
<dbReference type="GO" id="GO:0006508">
    <property type="term" value="P:proteolysis"/>
    <property type="evidence" value="ECO:0007669"/>
    <property type="project" value="UniProtKB-KW"/>
</dbReference>
<name>A0A1W1X227_9BACT</name>
<dbReference type="GO" id="GO:0008236">
    <property type="term" value="F:serine-type peptidase activity"/>
    <property type="evidence" value="ECO:0007669"/>
    <property type="project" value="UniProtKB-KW"/>
</dbReference>
<evidence type="ECO:0000313" key="9">
    <source>
        <dbReference type="EMBL" id="SMC17992.1"/>
    </source>
</evidence>
<dbReference type="SUPFAM" id="SSF52317">
    <property type="entry name" value="Class I glutamine amidotransferase-like"/>
    <property type="match status" value="1"/>
</dbReference>
<keyword evidence="4" id="KW-0378">Hydrolase</keyword>
<evidence type="ECO:0000259" key="8">
    <source>
        <dbReference type="Pfam" id="PF17676"/>
    </source>
</evidence>
<dbReference type="InterPro" id="IPR029062">
    <property type="entry name" value="Class_I_gatase-like"/>
</dbReference>
<proteinExistence type="inferred from homology"/>
<keyword evidence="3" id="KW-0645">Protease</keyword>
<keyword evidence="2 9" id="KW-0121">Carboxypeptidase</keyword>
<reference evidence="9 10" key="1">
    <citation type="submission" date="2017-04" db="EMBL/GenBank/DDBJ databases">
        <authorList>
            <person name="Afonso C.L."/>
            <person name="Miller P.J."/>
            <person name="Scott M.A."/>
            <person name="Spackman E."/>
            <person name="Goraichik I."/>
            <person name="Dimitrov K.M."/>
            <person name="Suarez D.L."/>
            <person name="Swayne D.E."/>
        </authorList>
    </citation>
    <scope>NUCLEOTIDE SEQUENCE [LARGE SCALE GENOMIC DNA]</scope>
    <source>
        <strain evidence="9 10">DSM 13146</strain>
    </source>
</reference>
<keyword evidence="10" id="KW-1185">Reference proteome</keyword>
<evidence type="ECO:0000256" key="6">
    <source>
        <dbReference type="PIRSR" id="PIRSR028757-1"/>
    </source>
</evidence>
<feature type="active site" description="Charge relay system" evidence="6">
    <location>
        <position position="279"/>
    </location>
</feature>
<feature type="domain" description="LD-carboxypeptidase N-terminal" evidence="7">
    <location>
        <begin position="26"/>
        <end position="141"/>
    </location>
</feature>
<dbReference type="RefSeq" id="WP_084055892.1">
    <property type="nucleotide sequence ID" value="NZ_FWXF01000001.1"/>
</dbReference>
<accession>A0A1W1X227</accession>
<dbReference type="InterPro" id="IPR003507">
    <property type="entry name" value="S66_fam"/>
</dbReference>
<gene>
    <name evidence="9" type="ORF">SAMN02746041_00438</name>
</gene>
<evidence type="ECO:0000256" key="3">
    <source>
        <dbReference type="ARBA" id="ARBA00022670"/>
    </source>
</evidence>
<dbReference type="Gene3D" id="3.50.30.60">
    <property type="entry name" value="LD-carboxypeptidase A C-terminal domain-like"/>
    <property type="match status" value="1"/>
</dbReference>
<feature type="domain" description="LD-carboxypeptidase C-terminal" evidence="8">
    <location>
        <begin position="183"/>
        <end position="292"/>
    </location>
</feature>
<dbReference type="EMBL" id="FWXF01000001">
    <property type="protein sequence ID" value="SMC17992.1"/>
    <property type="molecule type" value="Genomic_DNA"/>
</dbReference>
<dbReference type="Proteomes" id="UP000192783">
    <property type="component" value="Unassembled WGS sequence"/>
</dbReference>
<feature type="active site" description="Charge relay system" evidence="6">
    <location>
        <position position="214"/>
    </location>
</feature>
<dbReference type="GO" id="GO:0004180">
    <property type="term" value="F:carboxypeptidase activity"/>
    <property type="evidence" value="ECO:0007669"/>
    <property type="project" value="UniProtKB-KW"/>
</dbReference>
<dbReference type="SUPFAM" id="SSF141986">
    <property type="entry name" value="LD-carboxypeptidase A C-terminal domain-like"/>
    <property type="match status" value="1"/>
</dbReference>
<evidence type="ECO:0000256" key="1">
    <source>
        <dbReference type="ARBA" id="ARBA00010233"/>
    </source>
</evidence>
<feature type="active site" description="Nucleophile" evidence="6">
    <location>
        <position position="121"/>
    </location>
</feature>
<dbReference type="Pfam" id="PF17676">
    <property type="entry name" value="Peptidase_S66C"/>
    <property type="match status" value="1"/>
</dbReference>
<evidence type="ECO:0000313" key="10">
    <source>
        <dbReference type="Proteomes" id="UP000192783"/>
    </source>
</evidence>
<protein>
    <submittedName>
        <fullName evidence="9">Muramoyltetrapeptide carboxypeptidase</fullName>
    </submittedName>
</protein>